<proteinExistence type="inferred from homology"/>
<dbReference type="AlphaFoldDB" id="A0A935UIF8"/>
<accession>A0A935UIF8</accession>
<dbReference type="GO" id="GO:0004725">
    <property type="term" value="F:protein tyrosine phosphatase activity"/>
    <property type="evidence" value="ECO:0007669"/>
    <property type="project" value="UniProtKB-EC"/>
</dbReference>
<dbReference type="SUPFAM" id="SSF52788">
    <property type="entry name" value="Phosphotyrosine protein phosphatases I"/>
    <property type="match status" value="1"/>
</dbReference>
<organism evidence="8 9">
    <name type="scientific">Candidatus Accumulibacter proximus</name>
    <dbReference type="NCBI Taxonomy" id="2954385"/>
    <lineage>
        <taxon>Bacteria</taxon>
        <taxon>Pseudomonadati</taxon>
        <taxon>Pseudomonadota</taxon>
        <taxon>Betaproteobacteria</taxon>
        <taxon>Candidatus Accumulibacter</taxon>
    </lineage>
</organism>
<feature type="active site" description="Proton donor" evidence="6">
    <location>
        <position position="118"/>
    </location>
</feature>
<keyword evidence="3" id="KW-0378">Hydrolase</keyword>
<gene>
    <name evidence="8" type="ORF">IPJ27_19385</name>
</gene>
<dbReference type="EMBL" id="JADJMH010000023">
    <property type="protein sequence ID" value="MBK7676749.1"/>
    <property type="molecule type" value="Genomic_DNA"/>
</dbReference>
<name>A0A935UIF8_9PROT</name>
<dbReference type="PANTHER" id="PTHR11717">
    <property type="entry name" value="LOW MOLECULAR WEIGHT PROTEIN TYROSINE PHOSPHATASE"/>
    <property type="match status" value="1"/>
</dbReference>
<comment type="similarity">
    <text evidence="1">Belongs to the low molecular weight phosphotyrosine protein phosphatase family.</text>
</comment>
<dbReference type="Proteomes" id="UP000697998">
    <property type="component" value="Unassembled WGS sequence"/>
</dbReference>
<feature type="active site" description="Nucleophile" evidence="6">
    <location>
        <position position="9"/>
    </location>
</feature>
<comment type="caution">
    <text evidence="8">The sequence shown here is derived from an EMBL/GenBank/DDBJ whole genome shotgun (WGS) entry which is preliminary data.</text>
</comment>
<feature type="domain" description="Phosphotyrosine protein phosphatase I" evidence="7">
    <location>
        <begin position="3"/>
        <end position="144"/>
    </location>
</feature>
<feature type="active site" evidence="6">
    <location>
        <position position="15"/>
    </location>
</feature>
<comment type="catalytic activity">
    <reaction evidence="5">
        <text>O-phospho-L-tyrosyl-[protein] + H2O = L-tyrosyl-[protein] + phosphate</text>
        <dbReference type="Rhea" id="RHEA:10684"/>
        <dbReference type="Rhea" id="RHEA-COMP:10136"/>
        <dbReference type="Rhea" id="RHEA-COMP:20101"/>
        <dbReference type="ChEBI" id="CHEBI:15377"/>
        <dbReference type="ChEBI" id="CHEBI:43474"/>
        <dbReference type="ChEBI" id="CHEBI:46858"/>
        <dbReference type="ChEBI" id="CHEBI:61978"/>
        <dbReference type="EC" id="3.1.3.48"/>
    </reaction>
</comment>
<dbReference type="CDD" id="cd16343">
    <property type="entry name" value="LMWPTP"/>
    <property type="match status" value="1"/>
</dbReference>
<dbReference type="EC" id="3.1.3.48" evidence="2"/>
<dbReference type="PANTHER" id="PTHR11717:SF31">
    <property type="entry name" value="LOW MOLECULAR WEIGHT PROTEIN-TYROSINE-PHOSPHATASE ETP-RELATED"/>
    <property type="match status" value="1"/>
</dbReference>
<keyword evidence="4" id="KW-0904">Protein phosphatase</keyword>
<dbReference type="InterPro" id="IPR036196">
    <property type="entry name" value="Ptyr_pPase_sf"/>
</dbReference>
<dbReference type="PRINTS" id="PR00719">
    <property type="entry name" value="LMWPTPASE"/>
</dbReference>
<evidence type="ECO:0000256" key="1">
    <source>
        <dbReference type="ARBA" id="ARBA00011063"/>
    </source>
</evidence>
<protein>
    <recommendedName>
        <fullName evidence="2">protein-tyrosine-phosphatase</fullName>
        <ecNumber evidence="2">3.1.3.48</ecNumber>
    </recommendedName>
</protein>
<evidence type="ECO:0000313" key="9">
    <source>
        <dbReference type="Proteomes" id="UP000697998"/>
    </source>
</evidence>
<dbReference type="InterPro" id="IPR050438">
    <property type="entry name" value="LMW_PTPase"/>
</dbReference>
<dbReference type="SMART" id="SM00226">
    <property type="entry name" value="LMWPc"/>
    <property type="match status" value="1"/>
</dbReference>
<evidence type="ECO:0000256" key="5">
    <source>
        <dbReference type="ARBA" id="ARBA00051722"/>
    </source>
</evidence>
<evidence type="ECO:0000256" key="6">
    <source>
        <dbReference type="PIRSR" id="PIRSR617867-1"/>
    </source>
</evidence>
<dbReference type="InterPro" id="IPR017867">
    <property type="entry name" value="Tyr_phospatase_low_mol_wt"/>
</dbReference>
<sequence length="146" mass="16335">MFSRILTVCTGNICRSPAAEFLLRQRIERAGKRVEARSAGIGALVNHPAEEATRTMMNARGVDLSAHRASQLTPERLRWAELVLVMEKHHRDAVLAMDPTARGKTFLLGHWTKTEIPDPYRRGDAAHAEALQLIDEALDPWVSKLC</sequence>
<evidence type="ECO:0000256" key="4">
    <source>
        <dbReference type="ARBA" id="ARBA00022912"/>
    </source>
</evidence>
<dbReference type="Pfam" id="PF01451">
    <property type="entry name" value="LMWPc"/>
    <property type="match status" value="1"/>
</dbReference>
<dbReference type="InterPro" id="IPR023485">
    <property type="entry name" value="Ptyr_pPase"/>
</dbReference>
<reference evidence="8 9" key="1">
    <citation type="submission" date="2020-10" db="EMBL/GenBank/DDBJ databases">
        <title>Connecting structure to function with the recovery of over 1000 high-quality activated sludge metagenome-assembled genomes encoding full-length rRNA genes using long-read sequencing.</title>
        <authorList>
            <person name="Singleton C.M."/>
            <person name="Petriglieri F."/>
            <person name="Kristensen J.M."/>
            <person name="Kirkegaard R.H."/>
            <person name="Michaelsen T.Y."/>
            <person name="Andersen M.H."/>
            <person name="Karst S.M."/>
            <person name="Dueholm M.S."/>
            <person name="Nielsen P.H."/>
            <person name="Albertsen M."/>
        </authorList>
    </citation>
    <scope>NUCLEOTIDE SEQUENCE [LARGE SCALE GENOMIC DNA]</scope>
    <source>
        <strain evidence="8">EsbW_18-Q3-R4-48_BATAC.285</strain>
    </source>
</reference>
<evidence type="ECO:0000256" key="2">
    <source>
        <dbReference type="ARBA" id="ARBA00013064"/>
    </source>
</evidence>
<evidence type="ECO:0000256" key="3">
    <source>
        <dbReference type="ARBA" id="ARBA00022801"/>
    </source>
</evidence>
<dbReference type="Gene3D" id="3.40.50.2300">
    <property type="match status" value="1"/>
</dbReference>
<evidence type="ECO:0000259" key="7">
    <source>
        <dbReference type="SMART" id="SM00226"/>
    </source>
</evidence>
<evidence type="ECO:0000313" key="8">
    <source>
        <dbReference type="EMBL" id="MBK7676749.1"/>
    </source>
</evidence>